<name>A0A0P6Y247_9CHLR</name>
<feature type="transmembrane region" description="Helical" evidence="1">
    <location>
        <begin position="255"/>
        <end position="274"/>
    </location>
</feature>
<keyword evidence="1" id="KW-0472">Membrane</keyword>
<dbReference type="AlphaFoldDB" id="A0A0P6Y247"/>
<keyword evidence="1" id="KW-0812">Transmembrane</keyword>
<evidence type="ECO:0000313" key="3">
    <source>
        <dbReference type="Proteomes" id="UP000050277"/>
    </source>
</evidence>
<protein>
    <recommendedName>
        <fullName evidence="4">Polymer-forming cytoskeletal protein</fullName>
    </recommendedName>
</protein>
<feature type="transmembrane region" description="Helical" evidence="1">
    <location>
        <begin position="194"/>
        <end position="215"/>
    </location>
</feature>
<comment type="caution">
    <text evidence="2">The sequence shown here is derived from an EMBL/GenBank/DDBJ whole genome shotgun (WGS) entry which is preliminary data.</text>
</comment>
<gene>
    <name evidence="2" type="ORF">SE18_13530</name>
</gene>
<accession>A0A0P6Y247</accession>
<feature type="transmembrane region" description="Helical" evidence="1">
    <location>
        <begin position="280"/>
        <end position="297"/>
    </location>
</feature>
<dbReference type="RefSeq" id="WP_054534992.1">
    <property type="nucleotide sequence ID" value="NZ_LGKP01000022.1"/>
</dbReference>
<feature type="transmembrane region" description="Helical" evidence="1">
    <location>
        <begin position="152"/>
        <end position="173"/>
    </location>
</feature>
<evidence type="ECO:0000313" key="2">
    <source>
        <dbReference type="EMBL" id="KPL85923.1"/>
    </source>
</evidence>
<keyword evidence="1" id="KW-1133">Transmembrane helix</keyword>
<dbReference type="STRING" id="70996.SE18_13530"/>
<evidence type="ECO:0000256" key="1">
    <source>
        <dbReference type="SAM" id="Phobius"/>
    </source>
</evidence>
<feature type="transmembrane region" description="Helical" evidence="1">
    <location>
        <begin position="221"/>
        <end position="243"/>
    </location>
</feature>
<dbReference type="EMBL" id="LGKP01000022">
    <property type="protein sequence ID" value="KPL85923.1"/>
    <property type="molecule type" value="Genomic_DNA"/>
</dbReference>
<dbReference type="OrthoDB" id="9819934at2"/>
<organism evidence="2 3">
    <name type="scientific">Herpetosiphon geysericola</name>
    <dbReference type="NCBI Taxonomy" id="70996"/>
    <lineage>
        <taxon>Bacteria</taxon>
        <taxon>Bacillati</taxon>
        <taxon>Chloroflexota</taxon>
        <taxon>Chloroflexia</taxon>
        <taxon>Herpetosiphonales</taxon>
        <taxon>Herpetosiphonaceae</taxon>
        <taxon>Herpetosiphon</taxon>
    </lineage>
</organism>
<proteinExistence type="predicted"/>
<reference evidence="2 3" key="1">
    <citation type="submission" date="2015-07" db="EMBL/GenBank/DDBJ databases">
        <title>Whole genome sequence of Herpetosiphon geysericola DSM 7119.</title>
        <authorList>
            <person name="Hemp J."/>
            <person name="Ward L.M."/>
            <person name="Pace L.A."/>
            <person name="Fischer W.W."/>
        </authorList>
    </citation>
    <scope>NUCLEOTIDE SEQUENCE [LARGE SCALE GENOMIC DNA]</scope>
    <source>
        <strain evidence="2 3">DSM 7119</strain>
    </source>
</reference>
<keyword evidence="3" id="KW-1185">Reference proteome</keyword>
<sequence length="309" mass="31755">MKRNPRVFLFGWIILALIIIASPTFVFAQALRTDGDALVVRAGTTEGGDIATISQQIVIDGVVEGDVTSVTGSIIVRGSVEGDVVSLFGNVTFEADSIAQGNVMAATGEVQMQAGADVAQAGAVFNGNLSDSGAAALLPVEGNQTLNTSTRVILAVVLAILATIIASLLSLIWPRSFASGAQIIRLATQRALGLGLVWSVLSVVVVGGIALLLIFSLVGLAVLPVLLLIAQVPYLIGLAAIAMVIGQRLNLHGPAAVLVGSLAIVLPAIGLAAISLPAAFVWFYLSSGVGIGGMFLLRSTVVQRHSLQF</sequence>
<evidence type="ECO:0008006" key="4">
    <source>
        <dbReference type="Google" id="ProtNLM"/>
    </source>
</evidence>
<dbReference type="Proteomes" id="UP000050277">
    <property type="component" value="Unassembled WGS sequence"/>
</dbReference>